<gene>
    <name evidence="1" type="ORF">GCM10023184_47360</name>
</gene>
<evidence type="ECO:0000313" key="2">
    <source>
        <dbReference type="Proteomes" id="UP001501725"/>
    </source>
</evidence>
<protein>
    <recommendedName>
        <fullName evidence="3">Lipoprotein</fullName>
    </recommendedName>
</protein>
<dbReference type="Proteomes" id="UP001501725">
    <property type="component" value="Unassembled WGS sequence"/>
</dbReference>
<evidence type="ECO:0000313" key="1">
    <source>
        <dbReference type="EMBL" id="GAA4345421.1"/>
    </source>
</evidence>
<comment type="caution">
    <text evidence="1">The sequence shown here is derived from an EMBL/GenBank/DDBJ whole genome shotgun (WGS) entry which is preliminary data.</text>
</comment>
<sequence length="137" mass="15247">MLPLLLLALPVAAQKRGAGPELGDPKALVRSKLEAYRSANGGVFTDEDSVLRLTLPGDTPDRTVHFAYLFDGRARLRAYSYSGCVPCIGQYRTGILNDKKEGWRQRNDSTWHAARGRKVLRWQQGASGPFFTVERAQ</sequence>
<name>A0ABP8HVP1_9BACT</name>
<organism evidence="1 2">
    <name type="scientific">Flaviaesturariibacter amylovorans</name>
    <dbReference type="NCBI Taxonomy" id="1084520"/>
    <lineage>
        <taxon>Bacteria</taxon>
        <taxon>Pseudomonadati</taxon>
        <taxon>Bacteroidota</taxon>
        <taxon>Chitinophagia</taxon>
        <taxon>Chitinophagales</taxon>
        <taxon>Chitinophagaceae</taxon>
        <taxon>Flaviaestuariibacter</taxon>
    </lineage>
</organism>
<proteinExistence type="predicted"/>
<keyword evidence="2" id="KW-1185">Reference proteome</keyword>
<dbReference type="EMBL" id="BAABGY010000026">
    <property type="protein sequence ID" value="GAA4345421.1"/>
    <property type="molecule type" value="Genomic_DNA"/>
</dbReference>
<evidence type="ECO:0008006" key="3">
    <source>
        <dbReference type="Google" id="ProtNLM"/>
    </source>
</evidence>
<accession>A0ABP8HVP1</accession>
<reference evidence="2" key="1">
    <citation type="journal article" date="2019" name="Int. J. Syst. Evol. Microbiol.">
        <title>The Global Catalogue of Microorganisms (GCM) 10K type strain sequencing project: providing services to taxonomists for standard genome sequencing and annotation.</title>
        <authorList>
            <consortium name="The Broad Institute Genomics Platform"/>
            <consortium name="The Broad Institute Genome Sequencing Center for Infectious Disease"/>
            <person name="Wu L."/>
            <person name="Ma J."/>
        </authorList>
    </citation>
    <scope>NUCLEOTIDE SEQUENCE [LARGE SCALE GENOMIC DNA]</scope>
    <source>
        <strain evidence="2">JCM 17919</strain>
    </source>
</reference>